<keyword evidence="2" id="KW-1185">Reference proteome</keyword>
<reference evidence="1" key="1">
    <citation type="submission" date="2022-10" db="EMBL/GenBank/DDBJ databases">
        <title>Culturing micro-colonial fungi from biological soil crusts in the Mojave desert and describing Neophaeococcomyces mojavensis, and introducing the new genera and species Taxawa tesnikishii.</title>
        <authorList>
            <person name="Kurbessoian T."/>
            <person name="Stajich J.E."/>
        </authorList>
    </citation>
    <scope>NUCLEOTIDE SEQUENCE</scope>
    <source>
        <strain evidence="1">JES_112</strain>
    </source>
</reference>
<sequence>MDFLKSIDEVDFASLDIKTQDEVWVALRHLRKREWRSRIWVIQEALFAKSLEFHCGEKSISREPFTRLHEIEACSRRKEKRGQYDELMAMTLAGPFDVILMDWDEYKENLSQDGIRLPRLLTVTTDCRCTEPRDKIFALLGMSSKVDQQIIEIDYQVSLCSLMIKLCKYELIEREIFSPLFVLQTTRSDKKPELPSWIPCFTSCEDDSRLLVPRIEGKMPYQAAADNKAWTSVGMAPLEPIMIDYFNSIKVLVEDEGSFETLVLDGLIFDVVQVAFRTPWVDIYEGCDPRQDRANKQLREENTVHACMEWESIFSVFPQEVTPTALHVVDMKPTGVLG</sequence>
<protein>
    <submittedName>
        <fullName evidence="1">Uncharacterized protein</fullName>
    </submittedName>
</protein>
<gene>
    <name evidence="1" type="ORF">H2198_008221</name>
</gene>
<dbReference type="EMBL" id="JAPDRQ010000194">
    <property type="protein sequence ID" value="KAJ9652546.1"/>
    <property type="molecule type" value="Genomic_DNA"/>
</dbReference>
<accession>A0ACC2ZY26</accession>
<dbReference type="Proteomes" id="UP001172386">
    <property type="component" value="Unassembled WGS sequence"/>
</dbReference>
<evidence type="ECO:0000313" key="2">
    <source>
        <dbReference type="Proteomes" id="UP001172386"/>
    </source>
</evidence>
<proteinExistence type="predicted"/>
<evidence type="ECO:0000313" key="1">
    <source>
        <dbReference type="EMBL" id="KAJ9652546.1"/>
    </source>
</evidence>
<name>A0ACC2ZY26_9EURO</name>
<comment type="caution">
    <text evidence="1">The sequence shown here is derived from an EMBL/GenBank/DDBJ whole genome shotgun (WGS) entry which is preliminary data.</text>
</comment>
<organism evidence="1 2">
    <name type="scientific">Neophaeococcomyces mojaviensis</name>
    <dbReference type="NCBI Taxonomy" id="3383035"/>
    <lineage>
        <taxon>Eukaryota</taxon>
        <taxon>Fungi</taxon>
        <taxon>Dikarya</taxon>
        <taxon>Ascomycota</taxon>
        <taxon>Pezizomycotina</taxon>
        <taxon>Eurotiomycetes</taxon>
        <taxon>Chaetothyriomycetidae</taxon>
        <taxon>Chaetothyriales</taxon>
        <taxon>Chaetothyriales incertae sedis</taxon>
        <taxon>Neophaeococcomyces</taxon>
    </lineage>
</organism>